<comment type="similarity">
    <text evidence="2">Belongs to the NrfD family.</text>
</comment>
<evidence type="ECO:0000256" key="6">
    <source>
        <dbReference type="ARBA" id="ARBA00023136"/>
    </source>
</evidence>
<dbReference type="EMBL" id="FMZE01000005">
    <property type="protein sequence ID" value="SDC98438.1"/>
    <property type="molecule type" value="Genomic_DNA"/>
</dbReference>
<organism evidence="7 8">
    <name type="scientific">Prauserella marina</name>
    <dbReference type="NCBI Taxonomy" id="530584"/>
    <lineage>
        <taxon>Bacteria</taxon>
        <taxon>Bacillati</taxon>
        <taxon>Actinomycetota</taxon>
        <taxon>Actinomycetes</taxon>
        <taxon>Pseudonocardiales</taxon>
        <taxon>Pseudonocardiaceae</taxon>
        <taxon>Prauserella</taxon>
    </lineage>
</organism>
<gene>
    <name evidence="7" type="ORF">SAMN05421630_10542</name>
</gene>
<dbReference type="Proteomes" id="UP000199494">
    <property type="component" value="Unassembled WGS sequence"/>
</dbReference>
<dbReference type="AlphaFoldDB" id="A0A222VQT2"/>
<dbReference type="InterPro" id="IPR005614">
    <property type="entry name" value="NrfD-like"/>
</dbReference>
<protein>
    <submittedName>
        <fullName evidence="7">DMSO reductase anchor subunit</fullName>
    </submittedName>
</protein>
<reference evidence="7 8" key="1">
    <citation type="submission" date="2016-10" db="EMBL/GenBank/DDBJ databases">
        <authorList>
            <person name="de Groot N.N."/>
        </authorList>
    </citation>
    <scope>NUCLEOTIDE SEQUENCE [LARGE SCALE GENOMIC DNA]</scope>
    <source>
        <strain evidence="7 8">CGMCC 4.5506</strain>
    </source>
</reference>
<keyword evidence="4" id="KW-0812">Transmembrane</keyword>
<evidence type="ECO:0000256" key="4">
    <source>
        <dbReference type="ARBA" id="ARBA00022692"/>
    </source>
</evidence>
<evidence type="ECO:0000256" key="5">
    <source>
        <dbReference type="ARBA" id="ARBA00022989"/>
    </source>
</evidence>
<proteinExistence type="inferred from homology"/>
<dbReference type="RefSeq" id="WP_091804135.1">
    <property type="nucleotide sequence ID" value="NZ_CP016353.1"/>
</dbReference>
<comment type="subcellular location">
    <subcellularLocation>
        <location evidence="1">Cell membrane</location>
        <topology evidence="1">Multi-pass membrane protein</topology>
    </subcellularLocation>
</comment>
<keyword evidence="5" id="KW-1133">Transmembrane helix</keyword>
<keyword evidence="8" id="KW-1185">Reference proteome</keyword>
<dbReference type="Pfam" id="PF03916">
    <property type="entry name" value="NrfD"/>
    <property type="match status" value="1"/>
</dbReference>
<dbReference type="KEGG" id="pmad:BAY61_14990"/>
<evidence type="ECO:0000256" key="1">
    <source>
        <dbReference type="ARBA" id="ARBA00004651"/>
    </source>
</evidence>
<evidence type="ECO:0000256" key="3">
    <source>
        <dbReference type="ARBA" id="ARBA00022475"/>
    </source>
</evidence>
<keyword evidence="3" id="KW-1003">Cell membrane</keyword>
<evidence type="ECO:0000313" key="7">
    <source>
        <dbReference type="EMBL" id="SDC98438.1"/>
    </source>
</evidence>
<evidence type="ECO:0000313" key="8">
    <source>
        <dbReference type="Proteomes" id="UP000199494"/>
    </source>
</evidence>
<evidence type="ECO:0000256" key="2">
    <source>
        <dbReference type="ARBA" id="ARBA00008929"/>
    </source>
</evidence>
<dbReference type="Gene3D" id="1.20.1630.10">
    <property type="entry name" value="Formate dehydrogenase/DMSO reductase domain"/>
    <property type="match status" value="1"/>
</dbReference>
<accession>A0A222VQT2</accession>
<keyword evidence="6" id="KW-0472">Membrane</keyword>
<name>A0A222VQT2_9PSEU</name>
<dbReference type="OrthoDB" id="112837at2"/>
<dbReference type="GO" id="GO:0005886">
    <property type="term" value="C:plasma membrane"/>
    <property type="evidence" value="ECO:0007669"/>
    <property type="project" value="UniProtKB-SubCell"/>
</dbReference>
<sequence>MTGIDPRAADATAPPEREAMTGARGRRRRKAEQAMVPDAKFGSYYGKPVLNKPTWAAADIASYLFLGGLAGASSVMAAGADLTGRRALARGCKAGALVAVSGSLYALIHDLGRPMRFVNMLRTVKPSSPMSVGSWILAGYGPQAGIAALTEVTGLLPGIGRAATIGAGMFGPAVAAYTAPLMADTAVPTWHDGYRELPFVFAGSAASAAGGWGLLIAPPGEAAPARKATIVGGALELGATSLMERRMGLSAEPLRQGTAGKLMRAAKGLTVAGAVVGGVLGRKSRAVAAVGGLASLAGAACTRFGFFHAGVASAEDPKYTVRPQRERLERERDPA</sequence>
<dbReference type="STRING" id="530584.SAMN05421630_10542"/>